<feature type="transmembrane region" description="Helical" evidence="1">
    <location>
        <begin position="52"/>
        <end position="73"/>
    </location>
</feature>
<dbReference type="SUPFAM" id="SSF48317">
    <property type="entry name" value="Acid phosphatase/Vanadium-dependent haloperoxidase"/>
    <property type="match status" value="1"/>
</dbReference>
<feature type="transmembrane region" description="Helical" evidence="1">
    <location>
        <begin position="122"/>
        <end position="155"/>
    </location>
</feature>
<keyword evidence="1" id="KW-1133">Transmembrane helix</keyword>
<evidence type="ECO:0000313" key="4">
    <source>
        <dbReference type="Proteomes" id="UP000261032"/>
    </source>
</evidence>
<evidence type="ECO:0000259" key="2">
    <source>
        <dbReference type="Pfam" id="PF01569"/>
    </source>
</evidence>
<name>A0A3E3EE59_9FIRM</name>
<organism evidence="3 4">
    <name type="scientific">Thomasclavelia ramosa</name>
    <dbReference type="NCBI Taxonomy" id="1547"/>
    <lineage>
        <taxon>Bacteria</taxon>
        <taxon>Bacillati</taxon>
        <taxon>Bacillota</taxon>
        <taxon>Erysipelotrichia</taxon>
        <taxon>Erysipelotrichales</taxon>
        <taxon>Coprobacillaceae</taxon>
        <taxon>Thomasclavelia</taxon>
    </lineage>
</organism>
<comment type="caution">
    <text evidence="3">The sequence shown here is derived from an EMBL/GenBank/DDBJ whole genome shotgun (WGS) entry which is preliminary data.</text>
</comment>
<dbReference type="Proteomes" id="UP000261032">
    <property type="component" value="Unassembled WGS sequence"/>
</dbReference>
<dbReference type="InterPro" id="IPR000326">
    <property type="entry name" value="PAP2/HPO"/>
</dbReference>
<sequence length="158" mass="17731">MKFFYTGLNKFMWNHPFIKSCTHFTSRFCPYMVAIFYMLFLLKIYLDRPHNLLGLAAEPIAVFAITAILRIVIDRKRPSEKYDLTPIDGSKKTGHSFPSIHVAMSISIALAVLHFGPNMGLLLSTLAIAISLCRLLSGVHYLTDILASIAIAFIVNLI</sequence>
<dbReference type="CDD" id="cd01610">
    <property type="entry name" value="PAP2_like"/>
    <property type="match status" value="1"/>
</dbReference>
<dbReference type="RefSeq" id="WP_008792507.1">
    <property type="nucleotide sequence ID" value="NZ_AP031443.1"/>
</dbReference>
<evidence type="ECO:0000256" key="1">
    <source>
        <dbReference type="SAM" id="Phobius"/>
    </source>
</evidence>
<dbReference type="AlphaFoldDB" id="A0A3E3EE59"/>
<accession>A0A3E3EE59</accession>
<dbReference type="Gene3D" id="1.20.144.10">
    <property type="entry name" value="Phosphatidic acid phosphatase type 2/haloperoxidase"/>
    <property type="match status" value="1"/>
</dbReference>
<proteinExistence type="predicted"/>
<feature type="domain" description="Phosphatidic acid phosphatase type 2/haloperoxidase" evidence="2">
    <location>
        <begin position="61"/>
        <end position="155"/>
    </location>
</feature>
<keyword evidence="1" id="KW-0812">Transmembrane</keyword>
<feature type="transmembrane region" description="Helical" evidence="1">
    <location>
        <begin position="94"/>
        <end position="116"/>
    </location>
</feature>
<keyword evidence="1" id="KW-0472">Membrane</keyword>
<evidence type="ECO:0000313" key="3">
    <source>
        <dbReference type="EMBL" id="RGD86193.1"/>
    </source>
</evidence>
<dbReference type="EMBL" id="QUSL01000007">
    <property type="protein sequence ID" value="RGD86193.1"/>
    <property type="molecule type" value="Genomic_DNA"/>
</dbReference>
<feature type="transmembrane region" description="Helical" evidence="1">
    <location>
        <begin position="28"/>
        <end position="46"/>
    </location>
</feature>
<gene>
    <name evidence="3" type="ORF">DXB93_06090</name>
</gene>
<reference evidence="3 4" key="1">
    <citation type="submission" date="2018-08" db="EMBL/GenBank/DDBJ databases">
        <title>A genome reference for cultivated species of the human gut microbiota.</title>
        <authorList>
            <person name="Zou Y."/>
            <person name="Xue W."/>
            <person name="Luo G."/>
        </authorList>
    </citation>
    <scope>NUCLEOTIDE SEQUENCE [LARGE SCALE GENOMIC DNA]</scope>
    <source>
        <strain evidence="3 4">OM06-4</strain>
    </source>
</reference>
<protein>
    <submittedName>
        <fullName evidence="3">PAP2 family protein</fullName>
    </submittedName>
</protein>
<dbReference type="Pfam" id="PF01569">
    <property type="entry name" value="PAP2"/>
    <property type="match status" value="1"/>
</dbReference>
<dbReference type="InterPro" id="IPR036938">
    <property type="entry name" value="PAP2/HPO_sf"/>
</dbReference>